<dbReference type="STRING" id="866536.Belba_1052"/>
<sequence>MKKIIIALLGLIVVIVLVLRGVPLLINSYLNNNADRIVSGMITRTSGFGNHEVTFGNIKLDYNYFGTYLEIADIKIEPTEEIPTDQVKVNLHLKEAKITGFRWASFLLDNSIKIDSASLENLEVLTLTPPIDSLNLEKSENKKKKLNKDYDIIGAKCISLKNFNLENRDSRNDSTRLDINNLSVTAHDFALSKEDILNPASLFDVALVHGEIDDINLHFDDFRQVASLKNLVFDTKDKTMHIENFNLLNKLDKYAYTTSFEKRKGWIQLKNGKLEVKGMDFDSYLREGIFEIDSLIASNIELESFTNKRVPENFEKRPAMVHEIFENVNTSIHIKNTQLKNAHILIEERPDNAAPRSGTIFFSDLNASIGSISNHKNDEHQEENNLKINAEAMLMGKGKVNIEINYILDDSLGNFNIRGSLGRINLQEINTMVEPEAKVRIKSGVINRLDFNIFANDLEGEGEVIVRYDNLEIELLNDDFVKDKNLLRRIGSFIASKMIIKSQNPRKNGDLQKGTVYAKRIQHKSDFNYWWQLIFSGIKSTVTGEDREAMIKSANETSAASK</sequence>
<proteinExistence type="predicted"/>
<name>I3Z373_BELBD</name>
<evidence type="ECO:0000313" key="1">
    <source>
        <dbReference type="EMBL" id="AFL83691.1"/>
    </source>
</evidence>
<keyword evidence="2" id="KW-1185">Reference proteome</keyword>
<gene>
    <name evidence="1" type="ordered locus">Belba_1052</name>
</gene>
<protein>
    <recommendedName>
        <fullName evidence="3">AsmA-like C-terminal domain-containing protein</fullName>
    </recommendedName>
</protein>
<accession>I3Z373</accession>
<dbReference type="AlphaFoldDB" id="I3Z373"/>
<dbReference type="eggNOG" id="ENOG502Z80K">
    <property type="taxonomic scope" value="Bacteria"/>
</dbReference>
<dbReference type="EMBL" id="CP003281">
    <property type="protein sequence ID" value="AFL83691.1"/>
    <property type="molecule type" value="Genomic_DNA"/>
</dbReference>
<dbReference type="OrthoDB" id="610933at2"/>
<dbReference type="Proteomes" id="UP000006050">
    <property type="component" value="Chromosome"/>
</dbReference>
<dbReference type="RefSeq" id="WP_014771697.1">
    <property type="nucleotide sequence ID" value="NC_018010.1"/>
</dbReference>
<dbReference type="HOGENOM" id="CLU_027065_0_0_10"/>
<evidence type="ECO:0008006" key="3">
    <source>
        <dbReference type="Google" id="ProtNLM"/>
    </source>
</evidence>
<dbReference type="KEGG" id="bbd:Belba_1052"/>
<reference evidence="2" key="1">
    <citation type="submission" date="2012-06" db="EMBL/GenBank/DDBJ databases">
        <title>The complete genome of Belliella baltica DSM 15883.</title>
        <authorList>
            <person name="Lucas S."/>
            <person name="Copeland A."/>
            <person name="Lapidus A."/>
            <person name="Goodwin L."/>
            <person name="Pitluck S."/>
            <person name="Peters L."/>
            <person name="Mikhailova N."/>
            <person name="Davenport K."/>
            <person name="Kyrpides N."/>
            <person name="Mavromatis K."/>
            <person name="Pagani I."/>
            <person name="Ivanova N."/>
            <person name="Ovchinnikova G."/>
            <person name="Zeytun A."/>
            <person name="Detter J.C."/>
            <person name="Han C."/>
            <person name="Land M."/>
            <person name="Hauser L."/>
            <person name="Markowitz V."/>
            <person name="Cheng J.-F."/>
            <person name="Hugenholtz P."/>
            <person name="Woyke T."/>
            <person name="Wu D."/>
            <person name="Tindall B."/>
            <person name="Pomrenke H."/>
            <person name="Brambilla E."/>
            <person name="Klenk H.-P."/>
            <person name="Eisen J.A."/>
        </authorList>
    </citation>
    <scope>NUCLEOTIDE SEQUENCE [LARGE SCALE GENOMIC DNA]</scope>
    <source>
        <strain evidence="2">DSM 15883 / CIP 108006 / LMG 21964 / BA134</strain>
    </source>
</reference>
<organism evidence="1 2">
    <name type="scientific">Belliella baltica (strain DSM 15883 / CIP 108006 / LMG 21964 / BA134)</name>
    <dbReference type="NCBI Taxonomy" id="866536"/>
    <lineage>
        <taxon>Bacteria</taxon>
        <taxon>Pseudomonadati</taxon>
        <taxon>Bacteroidota</taxon>
        <taxon>Cytophagia</taxon>
        <taxon>Cytophagales</taxon>
        <taxon>Cyclobacteriaceae</taxon>
        <taxon>Belliella</taxon>
    </lineage>
</organism>
<evidence type="ECO:0000313" key="2">
    <source>
        <dbReference type="Proteomes" id="UP000006050"/>
    </source>
</evidence>
<dbReference type="PATRIC" id="fig|866536.3.peg.1083"/>